<feature type="transmembrane region" description="Helical" evidence="10">
    <location>
        <begin position="287"/>
        <end position="310"/>
    </location>
</feature>
<evidence type="ECO:0000256" key="8">
    <source>
        <dbReference type="ARBA" id="ARBA00023136"/>
    </source>
</evidence>
<dbReference type="InterPro" id="IPR050222">
    <property type="entry name" value="MATE_MdtK"/>
</dbReference>
<dbReference type="RefSeq" id="WP_184652741.1">
    <property type="nucleotide sequence ID" value="NZ_JACHFR010000002.1"/>
</dbReference>
<feature type="transmembrane region" description="Helical" evidence="10">
    <location>
        <begin position="133"/>
        <end position="151"/>
    </location>
</feature>
<dbReference type="EMBL" id="JACHFR010000002">
    <property type="protein sequence ID" value="MBB5219328.1"/>
    <property type="molecule type" value="Genomic_DNA"/>
</dbReference>
<dbReference type="GO" id="GO:0042910">
    <property type="term" value="F:xenobiotic transmembrane transporter activity"/>
    <property type="evidence" value="ECO:0007669"/>
    <property type="project" value="InterPro"/>
</dbReference>
<dbReference type="InterPro" id="IPR048279">
    <property type="entry name" value="MdtK-like"/>
</dbReference>
<dbReference type="KEGG" id="trc:DYE49_10140"/>
<evidence type="ECO:0000256" key="5">
    <source>
        <dbReference type="ARBA" id="ARBA00022692"/>
    </source>
</evidence>
<keyword evidence="4" id="KW-1003">Cell membrane</keyword>
<reference evidence="12 14" key="1">
    <citation type="submission" date="2018-08" db="EMBL/GenBank/DDBJ databases">
        <title>The first complete genome of Treponema rectale (CHPAT), a commensal spirochete of the bovine rectum.</title>
        <authorList>
            <person name="Staton G.J."/>
            <person name="Clegg S.R."/>
            <person name="Carter S.D."/>
            <person name="Radford A.D."/>
            <person name="Darby A."/>
            <person name="Hall N."/>
            <person name="Birtles R.J."/>
            <person name="Evans N.J."/>
        </authorList>
    </citation>
    <scope>NUCLEOTIDE SEQUENCE [LARGE SCALE GENOMIC DNA]</scope>
    <source>
        <strain evidence="12 14">CHPA</strain>
    </source>
</reference>
<feature type="transmembrane region" description="Helical" evidence="10">
    <location>
        <begin position="389"/>
        <end position="411"/>
    </location>
</feature>
<feature type="transmembrane region" description="Helical" evidence="10">
    <location>
        <begin position="357"/>
        <end position="377"/>
    </location>
</feature>
<evidence type="ECO:0000313" key="13">
    <source>
        <dbReference type="Proteomes" id="UP000578697"/>
    </source>
</evidence>
<evidence type="ECO:0000256" key="9">
    <source>
        <dbReference type="ARBA" id="ARBA00031636"/>
    </source>
</evidence>
<evidence type="ECO:0000313" key="12">
    <source>
        <dbReference type="EMBL" id="QOS40789.1"/>
    </source>
</evidence>
<evidence type="ECO:0000256" key="2">
    <source>
        <dbReference type="ARBA" id="ARBA00022448"/>
    </source>
</evidence>
<sequence>MNKKELLFSRKDLWHLIWPLLVEQILNNTLGIADILMVASKGEAAAAGVSLVDQINILLVQIFAALSTGGAVVCSQYIGARNQKMANNTARQLIITVFFIALFFMVFGLLFSSNILTGIFGNVDYSVMQASRTYFLITLLALPSIALYNAASSLFRAQGNSRISMMIALLINVINIGGNAVMIYGMGAGVEGVAVPTFISRTAAAVVLIFLLYRKKTYDGKESVNIKGILKTLPDFTIIRRILKIGVPNGIESSAFQIGKLLVLGLTASYGTAAIAANAASNTIASFQVLPGTAMGFALLTVAGQCMGAGKPEQAQYYTKRIMLVCYAFMWLLNIPMLAFLRPIAGLFNMSEHTTDLAYLFVFFHGTCAMLIWPLSFSLPNVLRAAGDAAYTMIICMISMWTVRVGAAYLFKYTDNFGLCSYFGVSSDYGAFGIWVAMILDWIIRSAFFTVHYARGKWKSRRVI</sequence>
<gene>
    <name evidence="12" type="ORF">DYE49_10140</name>
    <name evidence="11" type="ORF">HNP77_001697</name>
</gene>
<dbReference type="GO" id="GO:0006811">
    <property type="term" value="P:monoatomic ion transport"/>
    <property type="evidence" value="ECO:0007669"/>
    <property type="project" value="UniProtKB-KW"/>
</dbReference>
<keyword evidence="7" id="KW-0406">Ion transport</keyword>
<evidence type="ECO:0000256" key="4">
    <source>
        <dbReference type="ARBA" id="ARBA00022475"/>
    </source>
</evidence>
<keyword evidence="8 10" id="KW-0472">Membrane</keyword>
<reference evidence="11 13" key="2">
    <citation type="submission" date="2020-08" db="EMBL/GenBank/DDBJ databases">
        <title>Genomic Encyclopedia of Type Strains, Phase IV (KMG-IV): sequencing the most valuable type-strain genomes for metagenomic binning, comparative biology and taxonomic classification.</title>
        <authorList>
            <person name="Goeker M."/>
        </authorList>
    </citation>
    <scope>NUCLEOTIDE SEQUENCE [LARGE SCALE GENOMIC DNA]</scope>
    <source>
        <strain evidence="11 13">DSM 103679</strain>
    </source>
</reference>
<evidence type="ECO:0000256" key="7">
    <source>
        <dbReference type="ARBA" id="ARBA00023065"/>
    </source>
</evidence>
<dbReference type="GO" id="GO:0015297">
    <property type="term" value="F:antiporter activity"/>
    <property type="evidence" value="ECO:0007669"/>
    <property type="project" value="UniProtKB-KW"/>
</dbReference>
<keyword evidence="5 10" id="KW-0812">Transmembrane</keyword>
<evidence type="ECO:0000256" key="6">
    <source>
        <dbReference type="ARBA" id="ARBA00022989"/>
    </source>
</evidence>
<dbReference type="PIRSF" id="PIRSF006603">
    <property type="entry name" value="DinF"/>
    <property type="match status" value="1"/>
</dbReference>
<feature type="transmembrane region" description="Helical" evidence="10">
    <location>
        <begin position="163"/>
        <end position="187"/>
    </location>
</feature>
<keyword evidence="2" id="KW-0813">Transport</keyword>
<dbReference type="AlphaFoldDB" id="A0A840SGP0"/>
<evidence type="ECO:0000256" key="1">
    <source>
        <dbReference type="ARBA" id="ARBA00004651"/>
    </source>
</evidence>
<feature type="transmembrane region" description="Helical" evidence="10">
    <location>
        <begin position="431"/>
        <end position="454"/>
    </location>
</feature>
<dbReference type="GO" id="GO:0005886">
    <property type="term" value="C:plasma membrane"/>
    <property type="evidence" value="ECO:0007669"/>
    <property type="project" value="UniProtKB-SubCell"/>
</dbReference>
<evidence type="ECO:0000256" key="3">
    <source>
        <dbReference type="ARBA" id="ARBA00022449"/>
    </source>
</evidence>
<proteinExistence type="predicted"/>
<feature type="transmembrane region" description="Helical" evidence="10">
    <location>
        <begin position="261"/>
        <end position="281"/>
    </location>
</feature>
<dbReference type="PANTHER" id="PTHR43298">
    <property type="entry name" value="MULTIDRUG RESISTANCE PROTEIN NORM-RELATED"/>
    <property type="match status" value="1"/>
</dbReference>
<name>A0A840SGP0_9SPIR</name>
<feature type="transmembrane region" description="Helical" evidence="10">
    <location>
        <begin position="322"/>
        <end position="345"/>
    </location>
</feature>
<evidence type="ECO:0000313" key="11">
    <source>
        <dbReference type="EMBL" id="MBB5219328.1"/>
    </source>
</evidence>
<feature type="transmembrane region" description="Helical" evidence="10">
    <location>
        <begin position="58"/>
        <end position="80"/>
    </location>
</feature>
<evidence type="ECO:0000256" key="10">
    <source>
        <dbReference type="SAM" id="Phobius"/>
    </source>
</evidence>
<organism evidence="11 13">
    <name type="scientific">Treponema rectale</name>
    <dbReference type="NCBI Taxonomy" id="744512"/>
    <lineage>
        <taxon>Bacteria</taxon>
        <taxon>Pseudomonadati</taxon>
        <taxon>Spirochaetota</taxon>
        <taxon>Spirochaetia</taxon>
        <taxon>Spirochaetales</taxon>
        <taxon>Treponemataceae</taxon>
        <taxon>Treponema</taxon>
    </lineage>
</organism>
<dbReference type="EMBL" id="CP031517">
    <property type="protein sequence ID" value="QOS40789.1"/>
    <property type="molecule type" value="Genomic_DNA"/>
</dbReference>
<dbReference type="NCBIfam" id="TIGR00797">
    <property type="entry name" value="matE"/>
    <property type="match status" value="1"/>
</dbReference>
<dbReference type="Proteomes" id="UP000593591">
    <property type="component" value="Chromosome"/>
</dbReference>
<keyword evidence="3" id="KW-0050">Antiport</keyword>
<evidence type="ECO:0000313" key="14">
    <source>
        <dbReference type="Proteomes" id="UP000593591"/>
    </source>
</evidence>
<feature type="transmembrane region" description="Helical" evidence="10">
    <location>
        <begin position="193"/>
        <end position="213"/>
    </location>
</feature>
<dbReference type="InterPro" id="IPR002528">
    <property type="entry name" value="MATE_fam"/>
</dbReference>
<feature type="transmembrane region" description="Helical" evidence="10">
    <location>
        <begin position="92"/>
        <end position="113"/>
    </location>
</feature>
<dbReference type="CDD" id="cd13137">
    <property type="entry name" value="MATE_NorM_like"/>
    <property type="match status" value="1"/>
</dbReference>
<keyword evidence="6 10" id="KW-1133">Transmembrane helix</keyword>
<accession>A0A840SGP0</accession>
<keyword evidence="13" id="KW-1185">Reference proteome</keyword>
<comment type="subcellular location">
    <subcellularLocation>
        <location evidence="1">Cell membrane</location>
        <topology evidence="1">Multi-pass membrane protein</topology>
    </subcellularLocation>
</comment>
<dbReference type="Proteomes" id="UP000578697">
    <property type="component" value="Unassembled WGS sequence"/>
</dbReference>
<dbReference type="Pfam" id="PF01554">
    <property type="entry name" value="MatE"/>
    <property type="match status" value="2"/>
</dbReference>
<protein>
    <recommendedName>
        <fullName evidence="9">Multidrug-efflux transporter</fullName>
    </recommendedName>
</protein>
<dbReference type="PANTHER" id="PTHR43298:SF2">
    <property type="entry name" value="FMN_FAD EXPORTER YEEO-RELATED"/>
    <property type="match status" value="1"/>
</dbReference>